<dbReference type="InterPro" id="IPR011483">
    <property type="entry name" value="Sde182_NH-like"/>
</dbReference>
<reference evidence="4" key="1">
    <citation type="submission" date="2021-06" db="EMBL/GenBank/DDBJ databases">
        <title>44 bacteria genomes isolated from Dapeng, Shenzhen.</title>
        <authorList>
            <person name="Zheng W."/>
            <person name="Yu S."/>
            <person name="Huang Y."/>
        </authorList>
    </citation>
    <scope>NUCLEOTIDE SEQUENCE</scope>
    <source>
        <strain evidence="4">DP5N28-2</strain>
    </source>
</reference>
<name>A0A953HP98_9BACT</name>
<evidence type="ECO:0000313" key="4">
    <source>
        <dbReference type="EMBL" id="MBY5959257.1"/>
    </source>
</evidence>
<dbReference type="EMBL" id="JAHVHU010000013">
    <property type="protein sequence ID" value="MBY5959257.1"/>
    <property type="molecule type" value="Genomic_DNA"/>
</dbReference>
<dbReference type="Gene3D" id="3.90.245.10">
    <property type="entry name" value="Ribonucleoside hydrolase-like"/>
    <property type="match status" value="1"/>
</dbReference>
<dbReference type="InterPro" id="IPR048527">
    <property type="entry name" value="Sde182_C"/>
</dbReference>
<keyword evidence="1" id="KW-0732">Signal</keyword>
<dbReference type="AlphaFoldDB" id="A0A953HP98"/>
<protein>
    <submittedName>
        <fullName evidence="4">DUF1593 domain-containing protein</fullName>
    </submittedName>
</protein>
<sequence>MVFPRLTKIIFSPVLILVLSASQNLHAEQFLKNRVIVLTDIEADPDDTQSLIRLLLYSNQIDIEGIIATTSCWLTSAVHPESIEKVIQAYGKVQPNLIKHEAGFPEAKTLSAIVKEGLPEYGMKGVGEGMDSEGSEWIIQVLEEDDERPLWISVWGGVNTHAQALFKIKNTKEEKEADRLISKLRVYTISDQDDSGIWIRNNFPELFYIVSPGDHYSSATWTGINAYVRGIDNHSISNQWIAQNIQQNHGPLGAAYPDVAWGVEGDTPAFLSLTPNGLNQPEHPEWGSWGGRYELYKPDFSKTKEGGSRVTIAPETRPIWTNAIDHYTPYLPKEYGRSVKQDTVSFHNDKVTLWRWRDEFQNDFAARMDWCILSYEEANHPPVPVLSHPEEISVKSGEGFTLDAINTTDPDGDSFSFLWFNYPEAGTLNKPINVNGAENVYKAYFKAPEVTKEETAHFILKVTDRGKPRLTRYKRIVVTISPRS</sequence>
<dbReference type="Pfam" id="PF21027">
    <property type="entry name" value="Sde0182_C"/>
    <property type="match status" value="1"/>
</dbReference>
<dbReference type="Pfam" id="PF07632">
    <property type="entry name" value="Sde182_NH-like"/>
    <property type="match status" value="1"/>
</dbReference>
<evidence type="ECO:0000259" key="3">
    <source>
        <dbReference type="Pfam" id="PF21027"/>
    </source>
</evidence>
<keyword evidence="5" id="KW-1185">Reference proteome</keyword>
<evidence type="ECO:0000313" key="5">
    <source>
        <dbReference type="Proteomes" id="UP000753961"/>
    </source>
</evidence>
<feature type="signal peptide" evidence="1">
    <location>
        <begin position="1"/>
        <end position="27"/>
    </location>
</feature>
<gene>
    <name evidence="4" type="ORF">KUV50_13980</name>
</gene>
<dbReference type="InterPro" id="IPR013783">
    <property type="entry name" value="Ig-like_fold"/>
</dbReference>
<dbReference type="Proteomes" id="UP000753961">
    <property type="component" value="Unassembled WGS sequence"/>
</dbReference>
<feature type="domain" description="Cellulose-binding Sde182 nucleoside hydrolase-like" evidence="2">
    <location>
        <begin position="34"/>
        <end position="293"/>
    </location>
</feature>
<dbReference type="GO" id="GO:0016799">
    <property type="term" value="F:hydrolase activity, hydrolyzing N-glycosyl compounds"/>
    <property type="evidence" value="ECO:0007669"/>
    <property type="project" value="InterPro"/>
</dbReference>
<dbReference type="SUPFAM" id="SSF53590">
    <property type="entry name" value="Nucleoside hydrolase"/>
    <property type="match status" value="1"/>
</dbReference>
<evidence type="ECO:0000256" key="1">
    <source>
        <dbReference type="SAM" id="SignalP"/>
    </source>
</evidence>
<organism evidence="4 5">
    <name type="scientific">Membranihabitans marinus</name>
    <dbReference type="NCBI Taxonomy" id="1227546"/>
    <lineage>
        <taxon>Bacteria</taxon>
        <taxon>Pseudomonadati</taxon>
        <taxon>Bacteroidota</taxon>
        <taxon>Saprospiria</taxon>
        <taxon>Saprospirales</taxon>
        <taxon>Saprospiraceae</taxon>
        <taxon>Membranihabitans</taxon>
    </lineage>
</organism>
<feature type="chain" id="PRO_5037383869" evidence="1">
    <location>
        <begin position="28"/>
        <end position="484"/>
    </location>
</feature>
<dbReference type="InterPro" id="IPR036452">
    <property type="entry name" value="Ribo_hydro-like"/>
</dbReference>
<proteinExistence type="predicted"/>
<accession>A0A953HP98</accession>
<comment type="caution">
    <text evidence="4">The sequence shown here is derived from an EMBL/GenBank/DDBJ whole genome shotgun (WGS) entry which is preliminary data.</text>
</comment>
<dbReference type="Gene3D" id="2.60.40.10">
    <property type="entry name" value="Immunoglobulins"/>
    <property type="match status" value="1"/>
</dbReference>
<feature type="domain" description="Cellulose-binding Sde182 C-terminal" evidence="3">
    <location>
        <begin position="400"/>
        <end position="480"/>
    </location>
</feature>
<evidence type="ECO:0000259" key="2">
    <source>
        <dbReference type="Pfam" id="PF07632"/>
    </source>
</evidence>